<reference evidence="1" key="1">
    <citation type="submission" date="2020-10" db="EMBL/GenBank/DDBJ databases">
        <title>Genomic Encyclopedia of Type Strains, Phase IV (KMG-IV): sequencing the most valuable type-strain genomes for metagenomic binning, comparative biology and taxonomic classification.</title>
        <authorList>
            <person name="Goeker M."/>
        </authorList>
    </citation>
    <scope>NUCLEOTIDE SEQUENCE</scope>
    <source>
        <strain evidence="1">DSM 13886</strain>
    </source>
</reference>
<evidence type="ECO:0000313" key="1">
    <source>
        <dbReference type="EMBL" id="MBE1554591.1"/>
    </source>
</evidence>
<dbReference type="InterPro" id="IPR029072">
    <property type="entry name" value="YebC-like"/>
</dbReference>
<comment type="caution">
    <text evidence="1">The sequence shown here is derived from an EMBL/GenBank/DDBJ whole genome shotgun (WGS) entry which is preliminary data.</text>
</comment>
<accession>A0A927MNS5</accession>
<dbReference type="SUPFAM" id="SSF75625">
    <property type="entry name" value="YebC-like"/>
    <property type="match status" value="1"/>
</dbReference>
<dbReference type="RefSeq" id="WP_225941977.1">
    <property type="nucleotide sequence ID" value="NZ_JADBEL010000007.1"/>
</dbReference>
<proteinExistence type="predicted"/>
<organism evidence="1 2">
    <name type="scientific">Sporosarcina limicola</name>
    <dbReference type="NCBI Taxonomy" id="34101"/>
    <lineage>
        <taxon>Bacteria</taxon>
        <taxon>Bacillati</taxon>
        <taxon>Bacillota</taxon>
        <taxon>Bacilli</taxon>
        <taxon>Bacillales</taxon>
        <taxon>Caryophanaceae</taxon>
        <taxon>Sporosarcina</taxon>
    </lineage>
</organism>
<dbReference type="Proteomes" id="UP000658225">
    <property type="component" value="Unassembled WGS sequence"/>
</dbReference>
<protein>
    <submittedName>
        <fullName evidence="1">Transcriptional/translational regulatory protein YebC/TACO1</fullName>
    </submittedName>
</protein>
<dbReference type="EMBL" id="JADBEL010000007">
    <property type="protein sequence ID" value="MBE1554591.1"/>
    <property type="molecule type" value="Genomic_DNA"/>
</dbReference>
<gene>
    <name evidence="1" type="ORF">H4683_001668</name>
</gene>
<evidence type="ECO:0000313" key="2">
    <source>
        <dbReference type="Proteomes" id="UP000658225"/>
    </source>
</evidence>
<dbReference type="AlphaFoldDB" id="A0A927MNS5"/>
<sequence>MAALEARGIEFVSAEIEMIPSMYMELTETTSRCSRRCSKCLKTINDAQDSYHNASK</sequence>
<keyword evidence="2" id="KW-1185">Reference proteome</keyword>
<name>A0A927MNS5_9BACL</name>